<dbReference type="AlphaFoldDB" id="A0A7G9R4A0"/>
<gene>
    <name evidence="2" type="ORF">H9L10_05295</name>
</gene>
<dbReference type="PROSITE" id="PS51186">
    <property type="entry name" value="GNAT"/>
    <property type="match status" value="1"/>
</dbReference>
<dbReference type="RefSeq" id="WP_166098108.1">
    <property type="nucleotide sequence ID" value="NZ_BMMY01000001.1"/>
</dbReference>
<keyword evidence="3" id="KW-1185">Reference proteome</keyword>
<name>A0A7G9R4A0_9MICO</name>
<sequence length="168" mass="18640">MADDALVRREPVPSDAEALGLMHHRSWVDTYGPLLPDGWFDEHPAQERIAMWQRVLGLPLPDGARRTAVFDRQGVALAWSMAGPARGHEGVEPVRGEELWGLYVARGQLGTGLGQELVEWAVGDRPAELWVAEGNDRAIAFYRRNGFALDGTRAASRGFPLTELRMVR</sequence>
<accession>A0A7G9R4A0</accession>
<evidence type="ECO:0000313" key="3">
    <source>
        <dbReference type="Proteomes" id="UP000515976"/>
    </source>
</evidence>
<dbReference type="InterPro" id="IPR000182">
    <property type="entry name" value="GNAT_dom"/>
</dbReference>
<dbReference type="Pfam" id="PF00583">
    <property type="entry name" value="Acetyltransf_1"/>
    <property type="match status" value="1"/>
</dbReference>
<feature type="domain" description="N-acetyltransferase" evidence="1">
    <location>
        <begin position="6"/>
        <end position="168"/>
    </location>
</feature>
<dbReference type="GO" id="GO:0016747">
    <property type="term" value="F:acyltransferase activity, transferring groups other than amino-acyl groups"/>
    <property type="evidence" value="ECO:0007669"/>
    <property type="project" value="InterPro"/>
</dbReference>
<dbReference type="KEGG" id="pei:H9L10_05295"/>
<dbReference type="SUPFAM" id="SSF55729">
    <property type="entry name" value="Acyl-CoA N-acyltransferases (Nat)"/>
    <property type="match status" value="1"/>
</dbReference>
<reference evidence="2 3" key="1">
    <citation type="submission" date="2020-08" db="EMBL/GenBank/DDBJ databases">
        <title>Genome sequence of Phycicoccus endophyticus JCM 31784T.</title>
        <authorList>
            <person name="Hyun D.-W."/>
            <person name="Bae J.-W."/>
        </authorList>
    </citation>
    <scope>NUCLEOTIDE SEQUENCE [LARGE SCALE GENOMIC DNA]</scope>
    <source>
        <strain evidence="2 3">JCM 31784</strain>
    </source>
</reference>
<dbReference type="InterPro" id="IPR016181">
    <property type="entry name" value="Acyl_CoA_acyltransferase"/>
</dbReference>
<dbReference type="Gene3D" id="3.40.630.30">
    <property type="match status" value="1"/>
</dbReference>
<evidence type="ECO:0000313" key="2">
    <source>
        <dbReference type="EMBL" id="QNN50425.1"/>
    </source>
</evidence>
<dbReference type="EMBL" id="CP060712">
    <property type="protein sequence ID" value="QNN50425.1"/>
    <property type="molecule type" value="Genomic_DNA"/>
</dbReference>
<evidence type="ECO:0000259" key="1">
    <source>
        <dbReference type="PROSITE" id="PS51186"/>
    </source>
</evidence>
<organism evidence="2 3">
    <name type="scientific">Phycicoccus endophyticus</name>
    <dbReference type="NCBI Taxonomy" id="1690220"/>
    <lineage>
        <taxon>Bacteria</taxon>
        <taxon>Bacillati</taxon>
        <taxon>Actinomycetota</taxon>
        <taxon>Actinomycetes</taxon>
        <taxon>Micrococcales</taxon>
        <taxon>Intrasporangiaceae</taxon>
        <taxon>Phycicoccus</taxon>
    </lineage>
</organism>
<proteinExistence type="predicted"/>
<keyword evidence="2" id="KW-0808">Transferase</keyword>
<protein>
    <submittedName>
        <fullName evidence="2">GNAT family N-acetyltransferase</fullName>
    </submittedName>
</protein>
<dbReference type="Proteomes" id="UP000515976">
    <property type="component" value="Chromosome"/>
</dbReference>